<accession>A0A397G3Z6</accession>
<evidence type="ECO:0000256" key="3">
    <source>
        <dbReference type="ARBA" id="ARBA00022989"/>
    </source>
</evidence>
<comment type="subcellular location">
    <subcellularLocation>
        <location evidence="1 5">Membrane</location>
        <topology evidence="1 5">Multi-pass membrane protein</topology>
    </subcellularLocation>
</comment>
<keyword evidence="4 5" id="KW-0472">Membrane</keyword>
<gene>
    <name evidence="6" type="ORF">Glove_767g3</name>
</gene>
<dbReference type="PANTHER" id="PTHR19317:SF0">
    <property type="entry name" value="PRENYLATED RAB ACCEPTOR PROTEIN 1"/>
    <property type="match status" value="1"/>
</dbReference>
<organism evidence="6 7">
    <name type="scientific">Diversispora epigaea</name>
    <dbReference type="NCBI Taxonomy" id="1348612"/>
    <lineage>
        <taxon>Eukaryota</taxon>
        <taxon>Fungi</taxon>
        <taxon>Fungi incertae sedis</taxon>
        <taxon>Mucoromycota</taxon>
        <taxon>Glomeromycotina</taxon>
        <taxon>Glomeromycetes</taxon>
        <taxon>Diversisporales</taxon>
        <taxon>Diversisporaceae</taxon>
        <taxon>Diversispora</taxon>
    </lineage>
</organism>
<dbReference type="PANTHER" id="PTHR19317">
    <property type="entry name" value="PRENYLATED RAB ACCEPTOR 1-RELATED"/>
    <property type="match status" value="1"/>
</dbReference>
<evidence type="ECO:0000256" key="5">
    <source>
        <dbReference type="RuleBase" id="RU363107"/>
    </source>
</evidence>
<dbReference type="AlphaFoldDB" id="A0A397G3Z6"/>
<evidence type="ECO:0000256" key="4">
    <source>
        <dbReference type="ARBA" id="ARBA00023136"/>
    </source>
</evidence>
<dbReference type="STRING" id="1348612.A0A397G3Z6"/>
<dbReference type="GO" id="GO:0016020">
    <property type="term" value="C:membrane"/>
    <property type="evidence" value="ECO:0007669"/>
    <property type="project" value="UniProtKB-SubCell"/>
</dbReference>
<dbReference type="InterPro" id="IPR004895">
    <property type="entry name" value="Prenylated_rab_accept_PRA1"/>
</dbReference>
<comment type="similarity">
    <text evidence="5">Belongs to the PRA1 family.</text>
</comment>
<feature type="transmembrane region" description="Helical" evidence="5">
    <location>
        <begin position="121"/>
        <end position="136"/>
    </location>
</feature>
<reference evidence="6 7" key="1">
    <citation type="submission" date="2018-08" db="EMBL/GenBank/DDBJ databases">
        <title>Genome and evolution of the arbuscular mycorrhizal fungus Diversispora epigaea (formerly Glomus versiforme) and its bacterial endosymbionts.</title>
        <authorList>
            <person name="Sun X."/>
            <person name="Fei Z."/>
            <person name="Harrison M."/>
        </authorList>
    </citation>
    <scope>NUCLEOTIDE SEQUENCE [LARGE SCALE GENOMIC DNA]</scope>
    <source>
        <strain evidence="6 7">IT104</strain>
    </source>
</reference>
<dbReference type="GO" id="GO:0005794">
    <property type="term" value="C:Golgi apparatus"/>
    <property type="evidence" value="ECO:0007669"/>
    <property type="project" value="TreeGrafter"/>
</dbReference>
<dbReference type="Pfam" id="PF03208">
    <property type="entry name" value="PRA1"/>
    <property type="match status" value="1"/>
</dbReference>
<name>A0A397G3Z6_9GLOM</name>
<dbReference type="EMBL" id="PQFF01000596">
    <property type="protein sequence ID" value="RHZ44066.1"/>
    <property type="molecule type" value="Genomic_DNA"/>
</dbReference>
<sequence>MASNFPDVSSLPISQERLSLLNRFKSERLGNVRPLNEFFSRERFSKPNGMGDVAQRLSYNLTHFQSNYIIVVLGLLVYCLITNLWLTLTILFLMGGLNFIRKLPPNEPFVFHEYVITQKKMYTVLFCISVPLLWISSAGSTIFWIVGASATLVLGHAALFRPDINESFTTDSQV</sequence>
<evidence type="ECO:0000256" key="1">
    <source>
        <dbReference type="ARBA" id="ARBA00004141"/>
    </source>
</evidence>
<dbReference type="Proteomes" id="UP000266861">
    <property type="component" value="Unassembled WGS sequence"/>
</dbReference>
<keyword evidence="7" id="KW-1185">Reference proteome</keyword>
<keyword evidence="3 5" id="KW-1133">Transmembrane helix</keyword>
<evidence type="ECO:0000313" key="6">
    <source>
        <dbReference type="EMBL" id="RHZ44066.1"/>
    </source>
</evidence>
<proteinExistence type="inferred from homology"/>
<evidence type="ECO:0000313" key="7">
    <source>
        <dbReference type="Proteomes" id="UP000266861"/>
    </source>
</evidence>
<dbReference type="OrthoDB" id="63113at2759"/>
<protein>
    <recommendedName>
        <fullName evidence="5">PRA1 family protein</fullName>
    </recommendedName>
</protein>
<feature type="transmembrane region" description="Helical" evidence="5">
    <location>
        <begin position="68"/>
        <end position="100"/>
    </location>
</feature>
<evidence type="ECO:0000256" key="2">
    <source>
        <dbReference type="ARBA" id="ARBA00022692"/>
    </source>
</evidence>
<comment type="caution">
    <text evidence="6">The sequence shown here is derived from an EMBL/GenBank/DDBJ whole genome shotgun (WGS) entry which is preliminary data.</text>
</comment>
<keyword evidence="2 5" id="KW-0812">Transmembrane</keyword>